<feature type="chain" id="PRO_5004435759" evidence="1">
    <location>
        <begin position="23"/>
        <end position="251"/>
    </location>
</feature>
<evidence type="ECO:0000256" key="1">
    <source>
        <dbReference type="SAM" id="SignalP"/>
    </source>
</evidence>
<gene>
    <name evidence="2" type="ORF">BN587_02209</name>
</gene>
<dbReference type="Proteomes" id="UP000014937">
    <property type="component" value="Unassembled WGS sequence"/>
</dbReference>
<organism evidence="2 3">
    <name type="scientific">Phascolarctobacterium succinatutens CAG:287</name>
    <dbReference type="NCBI Taxonomy" id="1263101"/>
    <lineage>
        <taxon>Bacteria</taxon>
        <taxon>Bacillati</taxon>
        <taxon>Bacillota</taxon>
        <taxon>Negativicutes</taxon>
        <taxon>Acidaminococcales</taxon>
        <taxon>Acidaminococcaceae</taxon>
        <taxon>Phascolarctobacterium</taxon>
    </lineage>
</organism>
<reference evidence="2" key="1">
    <citation type="submission" date="2012-11" db="EMBL/GenBank/DDBJ databases">
        <title>Dependencies among metagenomic species, viruses, plasmids and units of genetic variation.</title>
        <authorList>
            <person name="Nielsen H.B."/>
            <person name="Almeida M."/>
            <person name="Juncker A.S."/>
            <person name="Rasmussen S."/>
            <person name="Li J."/>
            <person name="Sunagawa S."/>
            <person name="Plichta D."/>
            <person name="Gautier L."/>
            <person name="Le Chatelier E."/>
            <person name="Peletier E."/>
            <person name="Bonde I."/>
            <person name="Nielsen T."/>
            <person name="Manichanh C."/>
            <person name="Arumugam M."/>
            <person name="Batto J."/>
            <person name="Santos M.B.Q.D."/>
            <person name="Blom N."/>
            <person name="Borruel N."/>
            <person name="Burgdorf K.S."/>
            <person name="Boumezbeur F."/>
            <person name="Casellas F."/>
            <person name="Dore J."/>
            <person name="Guarner F."/>
            <person name="Hansen T."/>
            <person name="Hildebrand F."/>
            <person name="Kaas R.S."/>
            <person name="Kennedy S."/>
            <person name="Kristiansen K."/>
            <person name="Kultima J.R."/>
            <person name="Leonard P."/>
            <person name="Levenez F."/>
            <person name="Lund O."/>
            <person name="Moumen B."/>
            <person name="Le Paslier D."/>
            <person name="Pons N."/>
            <person name="Pedersen O."/>
            <person name="Prifti E."/>
            <person name="Qin J."/>
            <person name="Raes J."/>
            <person name="Tap J."/>
            <person name="Tims S."/>
            <person name="Ussery D.W."/>
            <person name="Yamada T."/>
            <person name="MetaHit consortium"/>
            <person name="Renault P."/>
            <person name="Sicheritz-Ponten T."/>
            <person name="Bork P."/>
            <person name="Wang J."/>
            <person name="Brunak S."/>
            <person name="Ehrlich S.D."/>
        </authorList>
    </citation>
    <scope>NUCLEOTIDE SEQUENCE [LARGE SCALE GENOMIC DNA]</scope>
</reference>
<accession>R6WV82</accession>
<protein>
    <submittedName>
        <fullName evidence="2">Uncharacterized protein</fullName>
    </submittedName>
</protein>
<evidence type="ECO:0000313" key="2">
    <source>
        <dbReference type="EMBL" id="CDD10834.1"/>
    </source>
</evidence>
<dbReference type="AlphaFoldDB" id="R6WV82"/>
<sequence length="251" mass="28235">MKKLFSLLMFCLLLLVSATAMAASYAYGAYSYMRYGANGRDNASLHLIYTQSGIFASVVTYDLQDGNAPMFKGVGMLENGALVLEDYSFDVGRHGEDTRYFGYGSQPLVCEARVQEGKQVVLLPTVDAREMGITKVSEPDIGGTYRFEGMQAEEDYTMALYFLRKLNVKNTGLDLSSKDYWFGYGSRFAEDPNSVFNSYLPQEYGDYFGIYVYNKNDELVMTYYVHPNLWDAYSVTVDGEIKMLCSNDAMG</sequence>
<comment type="caution">
    <text evidence="2">The sequence shown here is derived from an EMBL/GenBank/DDBJ whole genome shotgun (WGS) entry which is preliminary data.</text>
</comment>
<evidence type="ECO:0000313" key="3">
    <source>
        <dbReference type="Proteomes" id="UP000014937"/>
    </source>
</evidence>
<name>R6WV82_9FIRM</name>
<keyword evidence="1" id="KW-0732">Signal</keyword>
<feature type="signal peptide" evidence="1">
    <location>
        <begin position="1"/>
        <end position="22"/>
    </location>
</feature>
<dbReference type="EMBL" id="CBGL010000051">
    <property type="protein sequence ID" value="CDD10834.1"/>
    <property type="molecule type" value="Genomic_DNA"/>
</dbReference>
<dbReference type="RefSeq" id="WP_021721226.1">
    <property type="nucleotide sequence ID" value="NZ_FR892829.1"/>
</dbReference>
<dbReference type="HOGENOM" id="CLU_1114976_0_0_9"/>
<proteinExistence type="predicted"/>